<gene>
    <name evidence="2" type="ORF">F2Q69_00059793</name>
</gene>
<dbReference type="AlphaFoldDB" id="A0A8S9RR22"/>
<organism evidence="2 3">
    <name type="scientific">Brassica cretica</name>
    <name type="common">Mustard</name>
    <dbReference type="NCBI Taxonomy" id="69181"/>
    <lineage>
        <taxon>Eukaryota</taxon>
        <taxon>Viridiplantae</taxon>
        <taxon>Streptophyta</taxon>
        <taxon>Embryophyta</taxon>
        <taxon>Tracheophyta</taxon>
        <taxon>Spermatophyta</taxon>
        <taxon>Magnoliopsida</taxon>
        <taxon>eudicotyledons</taxon>
        <taxon>Gunneridae</taxon>
        <taxon>Pentapetalae</taxon>
        <taxon>rosids</taxon>
        <taxon>malvids</taxon>
        <taxon>Brassicales</taxon>
        <taxon>Brassicaceae</taxon>
        <taxon>Brassiceae</taxon>
        <taxon>Brassica</taxon>
    </lineage>
</organism>
<name>A0A8S9RR22_BRACR</name>
<evidence type="ECO:0000313" key="2">
    <source>
        <dbReference type="EMBL" id="KAF3575146.1"/>
    </source>
</evidence>
<feature type="compositionally biased region" description="Polar residues" evidence="1">
    <location>
        <begin position="63"/>
        <end position="77"/>
    </location>
</feature>
<sequence>MFIAQDHDTNEMLKTGGIHLAYRYLEAVQHTDYDFRDRKPLTTAHQERLEAGKVTLRGIIRTSPRQGIPISTASGISGRTPERP</sequence>
<accession>A0A8S9RR22</accession>
<comment type="caution">
    <text evidence="2">The sequence shown here is derived from an EMBL/GenBank/DDBJ whole genome shotgun (WGS) entry which is preliminary data.</text>
</comment>
<evidence type="ECO:0000256" key="1">
    <source>
        <dbReference type="SAM" id="MobiDB-lite"/>
    </source>
</evidence>
<reference evidence="2" key="1">
    <citation type="submission" date="2019-12" db="EMBL/GenBank/DDBJ databases">
        <title>Genome sequencing and annotation of Brassica cretica.</title>
        <authorList>
            <person name="Studholme D.J."/>
            <person name="Sarris P."/>
        </authorList>
    </citation>
    <scope>NUCLEOTIDE SEQUENCE</scope>
    <source>
        <strain evidence="2">PFS-109/04</strain>
        <tissue evidence="2">Leaf</tissue>
    </source>
</reference>
<feature type="region of interest" description="Disordered" evidence="1">
    <location>
        <begin position="63"/>
        <end position="84"/>
    </location>
</feature>
<evidence type="ECO:0000313" key="3">
    <source>
        <dbReference type="Proteomes" id="UP000712600"/>
    </source>
</evidence>
<proteinExistence type="predicted"/>
<dbReference type="Proteomes" id="UP000712600">
    <property type="component" value="Unassembled WGS sequence"/>
</dbReference>
<dbReference type="EMBL" id="QGKX02000095">
    <property type="protein sequence ID" value="KAF3575146.1"/>
    <property type="molecule type" value="Genomic_DNA"/>
</dbReference>
<protein>
    <submittedName>
        <fullName evidence="2">Uncharacterized protein</fullName>
    </submittedName>
</protein>